<feature type="compositionally biased region" description="Basic and acidic residues" evidence="1">
    <location>
        <begin position="29"/>
        <end position="38"/>
    </location>
</feature>
<evidence type="ECO:0000313" key="2">
    <source>
        <dbReference type="EMBL" id="KFD50445.1"/>
    </source>
</evidence>
<dbReference type="AlphaFoldDB" id="A0A085LZP9"/>
<proteinExistence type="predicted"/>
<dbReference type="EMBL" id="KL363253">
    <property type="protein sequence ID" value="KFD50445.1"/>
    <property type="molecule type" value="Genomic_DNA"/>
</dbReference>
<reference evidence="2 3" key="1">
    <citation type="journal article" date="2014" name="Nat. Genet.">
        <title>Genome and transcriptome of the porcine whipworm Trichuris suis.</title>
        <authorList>
            <person name="Jex A.R."/>
            <person name="Nejsum P."/>
            <person name="Schwarz E.M."/>
            <person name="Hu L."/>
            <person name="Young N.D."/>
            <person name="Hall R.S."/>
            <person name="Korhonen P.K."/>
            <person name="Liao S."/>
            <person name="Thamsborg S."/>
            <person name="Xia J."/>
            <person name="Xu P."/>
            <person name="Wang S."/>
            <person name="Scheerlinck J.P."/>
            <person name="Hofmann A."/>
            <person name="Sternberg P.W."/>
            <person name="Wang J."/>
            <person name="Gasser R.B."/>
        </authorList>
    </citation>
    <scope>NUCLEOTIDE SEQUENCE [LARGE SCALE GENOMIC DNA]</scope>
    <source>
        <strain evidence="2">DCEP-RM93M</strain>
    </source>
</reference>
<feature type="region of interest" description="Disordered" evidence="1">
    <location>
        <begin position="1"/>
        <end position="55"/>
    </location>
</feature>
<evidence type="ECO:0000256" key="1">
    <source>
        <dbReference type="SAM" id="MobiDB-lite"/>
    </source>
</evidence>
<dbReference type="Proteomes" id="UP000030764">
    <property type="component" value="Unassembled WGS sequence"/>
</dbReference>
<keyword evidence="3" id="KW-1185">Reference proteome</keyword>
<gene>
    <name evidence="2" type="ORF">M513_08672</name>
</gene>
<evidence type="ECO:0000313" key="3">
    <source>
        <dbReference type="Proteomes" id="UP000030764"/>
    </source>
</evidence>
<sequence>MLHYRSFRDQPCPVFSDDGCVSDTQRGVKGTEEYDRGPLRRPYQPRPADGVAPSCTTSGLIDDYLDIAHHPYRGSGSCGHRRPNSFDASG</sequence>
<protein>
    <submittedName>
        <fullName evidence="2">Uncharacterized protein</fullName>
    </submittedName>
</protein>
<name>A0A085LZP9_9BILA</name>
<organism evidence="2 3">
    <name type="scientific">Trichuris suis</name>
    <name type="common">pig whipworm</name>
    <dbReference type="NCBI Taxonomy" id="68888"/>
    <lineage>
        <taxon>Eukaryota</taxon>
        <taxon>Metazoa</taxon>
        <taxon>Ecdysozoa</taxon>
        <taxon>Nematoda</taxon>
        <taxon>Enoplea</taxon>
        <taxon>Dorylaimia</taxon>
        <taxon>Trichinellida</taxon>
        <taxon>Trichuridae</taxon>
        <taxon>Trichuris</taxon>
    </lineage>
</organism>
<accession>A0A085LZP9</accession>